<dbReference type="Proteomes" id="UP000281909">
    <property type="component" value="Chromosome"/>
</dbReference>
<evidence type="ECO:0000313" key="2">
    <source>
        <dbReference type="Proteomes" id="UP000281909"/>
    </source>
</evidence>
<sequence>MILKKLPKPGVKVDKHQKAILPMIQNALPKLGVKAGKRQVEILPTTQSVLQKRVKRAAKLATEVGVSPTMLAPPVALKEAVAVVILLMTLRKHRKRERKVDKIATAEEINRNAV</sequence>
<name>A0A3S4R7P2_PSEFL</name>
<evidence type="ECO:0000313" key="1">
    <source>
        <dbReference type="EMBL" id="VEF11947.1"/>
    </source>
</evidence>
<accession>A0A3S4R7P2</accession>
<protein>
    <submittedName>
        <fullName evidence="1">Uncharacterized protein</fullName>
    </submittedName>
</protein>
<dbReference type="EMBL" id="LR134318">
    <property type="protein sequence ID" value="VEF11947.1"/>
    <property type="molecule type" value="Genomic_DNA"/>
</dbReference>
<proteinExistence type="predicted"/>
<organism evidence="1 2">
    <name type="scientific">Pseudomonas fluorescens</name>
    <dbReference type="NCBI Taxonomy" id="294"/>
    <lineage>
        <taxon>Bacteria</taxon>
        <taxon>Pseudomonadati</taxon>
        <taxon>Pseudomonadota</taxon>
        <taxon>Gammaproteobacteria</taxon>
        <taxon>Pseudomonadales</taxon>
        <taxon>Pseudomonadaceae</taxon>
        <taxon>Pseudomonas</taxon>
    </lineage>
</organism>
<gene>
    <name evidence="1" type="ORF">NCTC9428_03574</name>
</gene>
<dbReference type="AlphaFoldDB" id="A0A3S4R7P2"/>
<reference evidence="1 2" key="1">
    <citation type="submission" date="2018-12" db="EMBL/GenBank/DDBJ databases">
        <authorList>
            <consortium name="Pathogen Informatics"/>
        </authorList>
    </citation>
    <scope>NUCLEOTIDE SEQUENCE [LARGE SCALE GENOMIC DNA]</scope>
    <source>
        <strain evidence="1 2">NCTC9428</strain>
    </source>
</reference>